<name>A0A024H7Q1_9MICC</name>
<dbReference type="OrthoDB" id="4954416at2"/>
<proteinExistence type="predicted"/>
<organism evidence="2 3">
    <name type="scientific">Pseudarthrobacter siccitolerans</name>
    <dbReference type="NCBI Taxonomy" id="861266"/>
    <lineage>
        <taxon>Bacteria</taxon>
        <taxon>Bacillati</taxon>
        <taxon>Actinomycetota</taxon>
        <taxon>Actinomycetes</taxon>
        <taxon>Micrococcales</taxon>
        <taxon>Micrococcaceae</taxon>
        <taxon>Pseudarthrobacter</taxon>
    </lineage>
</organism>
<dbReference type="EMBL" id="CAQI01000053">
    <property type="protein sequence ID" value="CCQ47978.1"/>
    <property type="molecule type" value="Genomic_DNA"/>
</dbReference>
<dbReference type="AlphaFoldDB" id="A0A024H7Q1"/>
<sequence>MTQENQHAQPETDPGGYGTPTAEQELGGTQGTASGSATTGDGGAGSVDTNEPQSGTGGEPVPHDTDLPSSAAEIDENNDDSKGSAPVSSESGQEAAGIPDGSGDDLPREQSPNDDGGESFDAG</sequence>
<keyword evidence="3" id="KW-1185">Reference proteome</keyword>
<dbReference type="RefSeq" id="WP_050056772.1">
    <property type="nucleotide sequence ID" value="NZ_CAQI01000053.1"/>
</dbReference>
<dbReference type="Proteomes" id="UP000035722">
    <property type="component" value="Unassembled WGS sequence"/>
</dbReference>
<evidence type="ECO:0000313" key="2">
    <source>
        <dbReference type="EMBL" id="CCQ47978.1"/>
    </source>
</evidence>
<evidence type="ECO:0000313" key="3">
    <source>
        <dbReference type="Proteomes" id="UP000035722"/>
    </source>
</evidence>
<reference evidence="3" key="1">
    <citation type="journal article" date="2014" name="Genome Announc.">
        <title>Genome Sequence of Arthrobacter siccitolerans 4J27, a Xeroprotectant-Producing Desiccation-Tolerant Microorganism.</title>
        <authorList>
            <person name="Manzanera M."/>
            <person name="Santa-Cruz-Calvo L."/>
            <person name="Vilchez J.I."/>
            <person name="Garcia-Fontana C."/>
            <person name="Silva-Castro G.A."/>
            <person name="Calvo C."/>
            <person name="Gonzalez-Lopez J."/>
        </authorList>
    </citation>
    <scope>NUCLEOTIDE SEQUENCE [LARGE SCALE GENOMIC DNA]</scope>
    <source>
        <strain evidence="3">4J27</strain>
    </source>
</reference>
<protein>
    <submittedName>
        <fullName evidence="2">Uncharacterized protein</fullName>
    </submittedName>
</protein>
<accession>A0A024H7Q1</accession>
<gene>
    <name evidence="2" type="ORF">ARTSIC4J27_3975</name>
</gene>
<dbReference type="STRING" id="861266.ARTSIC4J27_3975"/>
<comment type="caution">
    <text evidence="2">The sequence shown here is derived from an EMBL/GenBank/DDBJ whole genome shotgun (WGS) entry which is preliminary data.</text>
</comment>
<feature type="region of interest" description="Disordered" evidence="1">
    <location>
        <begin position="1"/>
        <end position="123"/>
    </location>
</feature>
<evidence type="ECO:0000256" key="1">
    <source>
        <dbReference type="SAM" id="MobiDB-lite"/>
    </source>
</evidence>